<dbReference type="InterPro" id="IPR051393">
    <property type="entry name" value="ABC_transporter_permease"/>
</dbReference>
<feature type="transmembrane region" description="Helical" evidence="7">
    <location>
        <begin position="69"/>
        <end position="93"/>
    </location>
</feature>
<evidence type="ECO:0000256" key="3">
    <source>
        <dbReference type="ARBA" id="ARBA00022475"/>
    </source>
</evidence>
<dbReference type="CDD" id="cd06261">
    <property type="entry name" value="TM_PBP2"/>
    <property type="match status" value="1"/>
</dbReference>
<evidence type="ECO:0000313" key="11">
    <source>
        <dbReference type="Proteomes" id="UP000184386"/>
    </source>
</evidence>
<feature type="compositionally biased region" description="Basic residues" evidence="8">
    <location>
        <begin position="301"/>
        <end position="311"/>
    </location>
</feature>
<gene>
    <name evidence="10" type="ORF">SAMN02745136_05526</name>
</gene>
<dbReference type="PANTHER" id="PTHR30193:SF41">
    <property type="entry name" value="DIACETYLCHITOBIOSE UPTAKE SYSTEM PERMEASE PROTEIN NGCF"/>
    <property type="match status" value="1"/>
</dbReference>
<dbReference type="GO" id="GO:0055085">
    <property type="term" value="P:transmembrane transport"/>
    <property type="evidence" value="ECO:0007669"/>
    <property type="project" value="InterPro"/>
</dbReference>
<dbReference type="InterPro" id="IPR000515">
    <property type="entry name" value="MetI-like"/>
</dbReference>
<feature type="region of interest" description="Disordered" evidence="8">
    <location>
        <begin position="299"/>
        <end position="332"/>
    </location>
</feature>
<keyword evidence="2 7" id="KW-0813">Transport</keyword>
<evidence type="ECO:0000256" key="5">
    <source>
        <dbReference type="ARBA" id="ARBA00022989"/>
    </source>
</evidence>
<keyword evidence="5 7" id="KW-1133">Transmembrane helix</keyword>
<dbReference type="STRING" id="1121322.SAMN02745136_05526"/>
<feature type="transmembrane region" description="Helical" evidence="7">
    <location>
        <begin position="266"/>
        <end position="286"/>
    </location>
</feature>
<organism evidence="10 11">
    <name type="scientific">Anaerocolumna jejuensis DSM 15929</name>
    <dbReference type="NCBI Taxonomy" id="1121322"/>
    <lineage>
        <taxon>Bacteria</taxon>
        <taxon>Bacillati</taxon>
        <taxon>Bacillota</taxon>
        <taxon>Clostridia</taxon>
        <taxon>Lachnospirales</taxon>
        <taxon>Lachnospiraceae</taxon>
        <taxon>Anaerocolumna</taxon>
    </lineage>
</organism>
<evidence type="ECO:0000256" key="7">
    <source>
        <dbReference type="RuleBase" id="RU363032"/>
    </source>
</evidence>
<feature type="transmembrane region" description="Helical" evidence="7">
    <location>
        <begin position="12"/>
        <end position="36"/>
    </location>
</feature>
<evidence type="ECO:0000256" key="6">
    <source>
        <dbReference type="ARBA" id="ARBA00023136"/>
    </source>
</evidence>
<protein>
    <submittedName>
        <fullName evidence="10">Arabinogalactan oligomer / maltooligosaccharide transport system permease protein</fullName>
    </submittedName>
</protein>
<dbReference type="PANTHER" id="PTHR30193">
    <property type="entry name" value="ABC TRANSPORTER PERMEASE PROTEIN"/>
    <property type="match status" value="1"/>
</dbReference>
<comment type="similarity">
    <text evidence="7">Belongs to the binding-protein-dependent transport system permease family.</text>
</comment>
<evidence type="ECO:0000256" key="4">
    <source>
        <dbReference type="ARBA" id="ARBA00022692"/>
    </source>
</evidence>
<feature type="transmembrane region" description="Helical" evidence="7">
    <location>
        <begin position="156"/>
        <end position="178"/>
    </location>
</feature>
<dbReference type="Gene3D" id="1.20.58.370">
    <property type="entry name" value="MalF N-terminal region-like"/>
    <property type="match status" value="1"/>
</dbReference>
<dbReference type="PROSITE" id="PS50928">
    <property type="entry name" value="ABC_TM1"/>
    <property type="match status" value="1"/>
</dbReference>
<keyword evidence="4 7" id="KW-0812">Transmembrane</keyword>
<dbReference type="SUPFAM" id="SSF161098">
    <property type="entry name" value="MetI-like"/>
    <property type="match status" value="1"/>
</dbReference>
<keyword evidence="6 7" id="KW-0472">Membrane</keyword>
<dbReference type="Gene3D" id="1.10.3720.10">
    <property type="entry name" value="MetI-like"/>
    <property type="match status" value="1"/>
</dbReference>
<sequence length="332" mass="37564">MKGKKKYQPWLYSFPALVLIGIIIVFPILYTGYISLTNMNLFHWLDYKVIGLENFRRALFKVDSGFLKALLVTLVWTAVNMVLQTVMAYFIALGLNAPGLKARRLYKTLLMFPWAMPAYVSILLWRVGMYNTEFGLINKFAGIIGLPKVNFLSENIPAFLSCMVLNLWMALPFMIMMFDGALQSIDKCYYESAKLDGAGFLQQNISITVPFIKPIMAPAVIMTTFTTFKQFDIFYLLTMQKGAYTGATIQTIITYAYKNAFVSNNYGLSSAVSIIIFAIIIVLSLVTNRGVGDEQMDGMARHGRAKYRRRGTAAEGRRTKGVRRNEDNHEKA</sequence>
<feature type="domain" description="ABC transmembrane type-1" evidence="9">
    <location>
        <begin position="70"/>
        <end position="287"/>
    </location>
</feature>
<name>A0A1M7CVX7_9FIRM</name>
<dbReference type="RefSeq" id="WP_084124818.1">
    <property type="nucleotide sequence ID" value="NZ_FRAC01000047.1"/>
</dbReference>
<feature type="compositionally biased region" description="Basic and acidic residues" evidence="8">
    <location>
        <begin position="315"/>
        <end position="332"/>
    </location>
</feature>
<dbReference type="InterPro" id="IPR035277">
    <property type="entry name" value="MalF_N"/>
</dbReference>
<reference evidence="10 11" key="1">
    <citation type="submission" date="2016-11" db="EMBL/GenBank/DDBJ databases">
        <authorList>
            <person name="Jaros S."/>
            <person name="Januszkiewicz K."/>
            <person name="Wedrychowicz H."/>
        </authorList>
    </citation>
    <scope>NUCLEOTIDE SEQUENCE [LARGE SCALE GENOMIC DNA]</scope>
    <source>
        <strain evidence="10 11">DSM 15929</strain>
    </source>
</reference>
<dbReference type="AlphaFoldDB" id="A0A1M7CVX7"/>
<dbReference type="EMBL" id="FRAC01000047">
    <property type="protein sequence ID" value="SHL71412.1"/>
    <property type="molecule type" value="Genomic_DNA"/>
</dbReference>
<keyword evidence="3" id="KW-1003">Cell membrane</keyword>
<accession>A0A1M7CVX7</accession>
<dbReference type="Pfam" id="PF00528">
    <property type="entry name" value="BPD_transp_1"/>
    <property type="match status" value="1"/>
</dbReference>
<evidence type="ECO:0000256" key="1">
    <source>
        <dbReference type="ARBA" id="ARBA00004651"/>
    </source>
</evidence>
<evidence type="ECO:0000313" key="10">
    <source>
        <dbReference type="EMBL" id="SHL71412.1"/>
    </source>
</evidence>
<feature type="transmembrane region" description="Helical" evidence="7">
    <location>
        <begin position="105"/>
        <end position="125"/>
    </location>
</feature>
<proteinExistence type="inferred from homology"/>
<dbReference type="GO" id="GO:0005886">
    <property type="term" value="C:plasma membrane"/>
    <property type="evidence" value="ECO:0007669"/>
    <property type="project" value="UniProtKB-SubCell"/>
</dbReference>
<evidence type="ECO:0000259" key="9">
    <source>
        <dbReference type="PROSITE" id="PS50928"/>
    </source>
</evidence>
<evidence type="ECO:0000256" key="2">
    <source>
        <dbReference type="ARBA" id="ARBA00022448"/>
    </source>
</evidence>
<dbReference type="SUPFAM" id="SSF160964">
    <property type="entry name" value="MalF N-terminal region-like"/>
    <property type="match status" value="1"/>
</dbReference>
<dbReference type="InterPro" id="IPR035906">
    <property type="entry name" value="MetI-like_sf"/>
</dbReference>
<evidence type="ECO:0000256" key="8">
    <source>
        <dbReference type="SAM" id="MobiDB-lite"/>
    </source>
</evidence>
<dbReference type="OrthoDB" id="9761387at2"/>
<dbReference type="Proteomes" id="UP000184386">
    <property type="component" value="Unassembled WGS sequence"/>
</dbReference>
<keyword evidence="11" id="KW-1185">Reference proteome</keyword>
<comment type="subcellular location">
    <subcellularLocation>
        <location evidence="1 7">Cell membrane</location>
        <topology evidence="1 7">Multi-pass membrane protein</topology>
    </subcellularLocation>
</comment>